<organism evidence="1 2">
    <name type="scientific">Vibrio cholerae serotype O1 (strain ATCC 39541 / Classical Ogawa 395 / O395)</name>
    <dbReference type="NCBI Taxonomy" id="345073"/>
    <lineage>
        <taxon>Bacteria</taxon>
        <taxon>Pseudomonadati</taxon>
        <taxon>Pseudomonadota</taxon>
        <taxon>Gammaproteobacteria</taxon>
        <taxon>Vibrionales</taxon>
        <taxon>Vibrionaceae</taxon>
        <taxon>Vibrio</taxon>
    </lineage>
</organism>
<reference evidence="1 2" key="1">
    <citation type="submission" date="2007-03" db="EMBL/GenBank/DDBJ databases">
        <authorList>
            <person name="Heidelberg J."/>
        </authorList>
    </citation>
    <scope>NUCLEOTIDE SEQUENCE [LARGE SCALE GENOMIC DNA]</scope>
    <source>
        <strain evidence="2">ATCC 39541 / Classical Ogawa 395 / O395</strain>
    </source>
</reference>
<dbReference type="Proteomes" id="UP000000249">
    <property type="component" value="Chromosome 1"/>
</dbReference>
<dbReference type="KEGG" id="vco:VC0395_A1163"/>
<proteinExistence type="predicted"/>
<accession>A0A0H3AK88</accession>
<protein>
    <submittedName>
        <fullName evidence="1">Uncharacterized protein</fullName>
    </submittedName>
</protein>
<evidence type="ECO:0000313" key="1">
    <source>
        <dbReference type="EMBL" id="ABQ20877.1"/>
    </source>
</evidence>
<dbReference type="AlphaFoldDB" id="A0A0H3AK88"/>
<dbReference type="EMBL" id="CP000627">
    <property type="protein sequence ID" value="ABQ20877.1"/>
    <property type="molecule type" value="Genomic_DNA"/>
</dbReference>
<sequence length="43" mass="4832">MSDQRVPGLIRCIVMVFSFTLFAKKHVASSLIYIGEQDSQDEA</sequence>
<name>A0A0H3AK88_VIBC3</name>
<evidence type="ECO:0000313" key="2">
    <source>
        <dbReference type="Proteomes" id="UP000000249"/>
    </source>
</evidence>
<gene>
    <name evidence="1" type="ordered locus">VC0395_A1163</name>
</gene>